<reference evidence="4" key="1">
    <citation type="submission" date="2011-02" db="EMBL/GenBank/DDBJ databases">
        <title>The complete genome of Planctomyces brasiliensis DSM 5305.</title>
        <authorList>
            <person name="Lucas S."/>
            <person name="Copeland A."/>
            <person name="Lapidus A."/>
            <person name="Bruce D."/>
            <person name="Goodwin L."/>
            <person name="Pitluck S."/>
            <person name="Kyrpides N."/>
            <person name="Mavromatis K."/>
            <person name="Pagani I."/>
            <person name="Ivanova N."/>
            <person name="Ovchinnikova G."/>
            <person name="Lu M."/>
            <person name="Detter J.C."/>
            <person name="Han C."/>
            <person name="Land M."/>
            <person name="Hauser L."/>
            <person name="Markowitz V."/>
            <person name="Cheng J.-F."/>
            <person name="Hugenholtz P."/>
            <person name="Woyke T."/>
            <person name="Wu D."/>
            <person name="Tindall B."/>
            <person name="Pomrenke H.G."/>
            <person name="Brambilla E."/>
            <person name="Klenk H.-P."/>
            <person name="Eisen J.A."/>
        </authorList>
    </citation>
    <scope>NUCLEOTIDE SEQUENCE [LARGE SCALE GENOMIC DNA]</scope>
    <source>
        <strain evidence="4">ATCC 49424 / DSM 5305 / JCM 21570 / NBRC 103401 / IFAM 1448</strain>
    </source>
</reference>
<dbReference type="OrthoDB" id="241095at2"/>
<dbReference type="InterPro" id="IPR027558">
    <property type="entry name" value="Pre_pil_HX9DG_C"/>
</dbReference>
<keyword evidence="1" id="KW-0472">Membrane</keyword>
<evidence type="ECO:0000313" key="3">
    <source>
        <dbReference type="EMBL" id="ADY62164.1"/>
    </source>
</evidence>
<feature type="domain" description="DUF1559" evidence="2">
    <location>
        <begin position="37"/>
        <end position="329"/>
    </location>
</feature>
<dbReference type="Pfam" id="PF07963">
    <property type="entry name" value="N_methyl"/>
    <property type="match status" value="1"/>
</dbReference>
<dbReference type="NCBIfam" id="TIGR04294">
    <property type="entry name" value="pre_pil_HX9DG"/>
    <property type="match status" value="1"/>
</dbReference>
<dbReference type="RefSeq" id="WP_013630868.1">
    <property type="nucleotide sequence ID" value="NC_015174.1"/>
</dbReference>
<dbReference type="AlphaFoldDB" id="F0SNC1"/>
<keyword evidence="1" id="KW-0812">Transmembrane</keyword>
<dbReference type="PANTHER" id="PTHR30093:SF2">
    <property type="entry name" value="TYPE II SECRETION SYSTEM PROTEIN H"/>
    <property type="match status" value="1"/>
</dbReference>
<dbReference type="SUPFAM" id="SSF54523">
    <property type="entry name" value="Pili subunits"/>
    <property type="match status" value="1"/>
</dbReference>
<organism evidence="3 4">
    <name type="scientific">Rubinisphaera brasiliensis (strain ATCC 49424 / DSM 5305 / JCM 21570 / IAM 15109 / NBRC 103401 / IFAM 1448)</name>
    <name type="common">Planctomyces brasiliensis</name>
    <dbReference type="NCBI Taxonomy" id="756272"/>
    <lineage>
        <taxon>Bacteria</taxon>
        <taxon>Pseudomonadati</taxon>
        <taxon>Planctomycetota</taxon>
        <taxon>Planctomycetia</taxon>
        <taxon>Planctomycetales</taxon>
        <taxon>Planctomycetaceae</taxon>
        <taxon>Rubinisphaera</taxon>
    </lineage>
</organism>
<keyword evidence="4" id="KW-1185">Reference proteome</keyword>
<sequence>MVDFPPNLRRRAFTLIELLVVIAIIAILVALLLPAVQQAREAARRSACQNNLKQLGVALHNYHDNFSVLPYAVEHAGRTSNPSIPFATNHTGYIMLLPYIEQAALYDQFNFEAATGKYLGSGNCGTSGSTPATLAGTEAEINANIALGATVINVFLCPSDGGSTTMTSNCVSRTGGGSYTTQSPRPVTAKACYGFSVMSPGTSNQWSAEARNQRGMFGTNSNCNFAKMKDGTSNCVAMVETTLEIWQGAHEPVTWVATGWSKSGVTLQNSIAGINEWRCCTWTSPTPLSETDGTFGEVGSGGFPGSNHPGGLQVVMGDGSVRFLSENIAQVTRVNLSRIADGEVLGEF</sequence>
<dbReference type="HOGENOM" id="CLU_041661_0_0_0"/>
<dbReference type="EMBL" id="CP002546">
    <property type="protein sequence ID" value="ADY62164.1"/>
    <property type="molecule type" value="Genomic_DNA"/>
</dbReference>
<dbReference type="InterPro" id="IPR045584">
    <property type="entry name" value="Pilin-like"/>
</dbReference>
<dbReference type="Pfam" id="PF07596">
    <property type="entry name" value="SBP_bac_10"/>
    <property type="match status" value="1"/>
</dbReference>
<evidence type="ECO:0000256" key="1">
    <source>
        <dbReference type="SAM" id="Phobius"/>
    </source>
</evidence>
<keyword evidence="1" id="KW-1133">Transmembrane helix</keyword>
<proteinExistence type="predicted"/>
<dbReference type="Proteomes" id="UP000006860">
    <property type="component" value="Chromosome"/>
</dbReference>
<accession>F0SNC1</accession>
<dbReference type="KEGG" id="pbs:Plabr_4593"/>
<dbReference type="Gene3D" id="3.30.700.10">
    <property type="entry name" value="Glycoprotein, Type 4 Pilin"/>
    <property type="match status" value="1"/>
</dbReference>
<evidence type="ECO:0000259" key="2">
    <source>
        <dbReference type="Pfam" id="PF07596"/>
    </source>
</evidence>
<dbReference type="NCBIfam" id="TIGR02532">
    <property type="entry name" value="IV_pilin_GFxxxE"/>
    <property type="match status" value="1"/>
</dbReference>
<dbReference type="eggNOG" id="COG2165">
    <property type="taxonomic scope" value="Bacteria"/>
</dbReference>
<dbReference type="InterPro" id="IPR012902">
    <property type="entry name" value="N_methyl_site"/>
</dbReference>
<name>F0SNC1_RUBBR</name>
<feature type="transmembrane region" description="Helical" evidence="1">
    <location>
        <begin position="12"/>
        <end position="36"/>
    </location>
</feature>
<gene>
    <name evidence="3" type="ordered locus">Plabr_4593</name>
</gene>
<dbReference type="STRING" id="756272.Plabr_4593"/>
<dbReference type="PANTHER" id="PTHR30093">
    <property type="entry name" value="GENERAL SECRETION PATHWAY PROTEIN G"/>
    <property type="match status" value="1"/>
</dbReference>
<evidence type="ECO:0000313" key="4">
    <source>
        <dbReference type="Proteomes" id="UP000006860"/>
    </source>
</evidence>
<protein>
    <recommendedName>
        <fullName evidence="2">DUF1559 domain-containing protein</fullName>
    </recommendedName>
</protein>
<dbReference type="InterPro" id="IPR011453">
    <property type="entry name" value="DUF1559"/>
</dbReference>